<accession>A0A7G9GEM8</accession>
<sequence>MQFDMTVREKEILKLHEEEKLSFRAIGEKYGISSGRASQIFRDADRKRREAYRLEQQKEANKEEIPLSLTRGELIMLEEILQEYTRLCTAGVRHTLAELTRVKEDPRYREAERLAGYFDRLTGENG</sequence>
<evidence type="ECO:0000313" key="3">
    <source>
        <dbReference type="Proteomes" id="UP000515860"/>
    </source>
</evidence>
<reference evidence="2 3" key="1">
    <citation type="submission" date="2020-08" db="EMBL/GenBank/DDBJ databases">
        <authorList>
            <person name="Liu C."/>
            <person name="Sun Q."/>
        </authorList>
    </citation>
    <scope>NUCLEOTIDE SEQUENCE [LARGE SCALE GENOMIC DNA]</scope>
    <source>
        <strain evidence="2 3">NSJ-29</strain>
    </source>
</reference>
<dbReference type="EMBL" id="CP060635">
    <property type="protein sequence ID" value="QNM09260.1"/>
    <property type="molecule type" value="Genomic_DNA"/>
</dbReference>
<dbReference type="GO" id="GO:0003700">
    <property type="term" value="F:DNA-binding transcription factor activity"/>
    <property type="evidence" value="ECO:0007669"/>
    <property type="project" value="InterPro"/>
</dbReference>
<keyword evidence="3" id="KW-1185">Reference proteome</keyword>
<dbReference type="InterPro" id="IPR013324">
    <property type="entry name" value="RNA_pol_sigma_r3/r4-like"/>
</dbReference>
<dbReference type="GO" id="GO:0006352">
    <property type="term" value="P:DNA-templated transcription initiation"/>
    <property type="evidence" value="ECO:0007669"/>
    <property type="project" value="InterPro"/>
</dbReference>
<protein>
    <recommendedName>
        <fullName evidence="1">RNA polymerase sigma-70 region 4 domain-containing protein</fullName>
    </recommendedName>
</protein>
<organism evidence="2 3">
    <name type="scientific">Wansuia hejianensis</name>
    <dbReference type="NCBI Taxonomy" id="2763667"/>
    <lineage>
        <taxon>Bacteria</taxon>
        <taxon>Bacillati</taxon>
        <taxon>Bacillota</taxon>
        <taxon>Clostridia</taxon>
        <taxon>Lachnospirales</taxon>
        <taxon>Lachnospiraceae</taxon>
        <taxon>Wansuia</taxon>
    </lineage>
</organism>
<feature type="domain" description="RNA polymerase sigma-70 region 4" evidence="1">
    <location>
        <begin position="6"/>
        <end position="46"/>
    </location>
</feature>
<dbReference type="Proteomes" id="UP000515860">
    <property type="component" value="Chromosome"/>
</dbReference>
<proteinExistence type="predicted"/>
<evidence type="ECO:0000313" key="2">
    <source>
        <dbReference type="EMBL" id="QNM09260.1"/>
    </source>
</evidence>
<dbReference type="KEGG" id="whj:H9Q79_02940"/>
<dbReference type="Pfam" id="PF04545">
    <property type="entry name" value="Sigma70_r4"/>
    <property type="match status" value="1"/>
</dbReference>
<dbReference type="SUPFAM" id="SSF88659">
    <property type="entry name" value="Sigma3 and sigma4 domains of RNA polymerase sigma factors"/>
    <property type="match status" value="1"/>
</dbReference>
<gene>
    <name evidence="2" type="ORF">H9Q79_02940</name>
</gene>
<dbReference type="AlphaFoldDB" id="A0A7G9GEM8"/>
<name>A0A7G9GEM8_9FIRM</name>
<dbReference type="RefSeq" id="WP_118642167.1">
    <property type="nucleotide sequence ID" value="NZ_CP060635.1"/>
</dbReference>
<evidence type="ECO:0000259" key="1">
    <source>
        <dbReference type="Pfam" id="PF04545"/>
    </source>
</evidence>
<dbReference type="InterPro" id="IPR007630">
    <property type="entry name" value="RNA_pol_sigma70_r4"/>
</dbReference>